<dbReference type="PROSITE" id="PS50110">
    <property type="entry name" value="RESPONSE_REGULATORY"/>
    <property type="match status" value="1"/>
</dbReference>
<accession>W4V2Z8</accession>
<evidence type="ECO:0000256" key="2">
    <source>
        <dbReference type="ARBA" id="ARBA00024867"/>
    </source>
</evidence>
<organism evidence="5 6">
    <name type="scientific">Acetivibrio straminisolvens JCM 21531</name>
    <dbReference type="NCBI Taxonomy" id="1294263"/>
    <lineage>
        <taxon>Bacteria</taxon>
        <taxon>Bacillati</taxon>
        <taxon>Bacillota</taxon>
        <taxon>Clostridia</taxon>
        <taxon>Eubacteriales</taxon>
        <taxon>Oscillospiraceae</taxon>
        <taxon>Acetivibrio</taxon>
    </lineage>
</organism>
<dbReference type="Gene3D" id="3.40.50.2300">
    <property type="match status" value="1"/>
</dbReference>
<dbReference type="Pfam" id="PF00072">
    <property type="entry name" value="Response_reg"/>
    <property type="match status" value="1"/>
</dbReference>
<dbReference type="STRING" id="1294263.JCM21531_444"/>
<dbReference type="Proteomes" id="UP000019109">
    <property type="component" value="Unassembled WGS sequence"/>
</dbReference>
<dbReference type="AlphaFoldDB" id="W4V2Z8"/>
<evidence type="ECO:0000256" key="1">
    <source>
        <dbReference type="ARBA" id="ARBA00018672"/>
    </source>
</evidence>
<dbReference type="SUPFAM" id="SSF52172">
    <property type="entry name" value="CheY-like"/>
    <property type="match status" value="1"/>
</dbReference>
<dbReference type="EMBL" id="BAVR01000004">
    <property type="protein sequence ID" value="GAE87099.1"/>
    <property type="molecule type" value="Genomic_DNA"/>
</dbReference>
<comment type="caution">
    <text evidence="5">The sequence shown here is derived from an EMBL/GenBank/DDBJ whole genome shotgun (WGS) entry which is preliminary data.</text>
</comment>
<gene>
    <name evidence="5" type="ORF">JCM21531_444</name>
</gene>
<name>W4V2Z8_9FIRM</name>
<feature type="domain" description="Response regulatory" evidence="4">
    <location>
        <begin position="1"/>
        <end position="60"/>
    </location>
</feature>
<evidence type="ECO:0000313" key="6">
    <source>
        <dbReference type="Proteomes" id="UP000019109"/>
    </source>
</evidence>
<evidence type="ECO:0000313" key="5">
    <source>
        <dbReference type="EMBL" id="GAE87099.1"/>
    </source>
</evidence>
<dbReference type="InterPro" id="IPR011006">
    <property type="entry name" value="CheY-like_superfamily"/>
</dbReference>
<evidence type="ECO:0000256" key="3">
    <source>
        <dbReference type="PROSITE-ProRule" id="PRU00169"/>
    </source>
</evidence>
<proteinExistence type="predicted"/>
<keyword evidence="6" id="KW-1185">Reference proteome</keyword>
<sequence length="62" mass="6884">MDGLEAIKKILQVSCDSKIIMVSAVTSEKVIRQAIKHGAVGYIPKPFSRKDVENGLKQYIHT</sequence>
<evidence type="ECO:0000259" key="4">
    <source>
        <dbReference type="PROSITE" id="PS50110"/>
    </source>
</evidence>
<reference evidence="5" key="1">
    <citation type="journal article" date="2014" name="Genome Announc.">
        <title>Draft Genome Sequence of Clostridium straminisolvens Strain JCM 21531T, Isolated from a Cellulose-Degrading Bacterial Community.</title>
        <authorList>
            <person name="Yuki M."/>
            <person name="Oshima K."/>
            <person name="Suda W."/>
            <person name="Sakamoto M."/>
            <person name="Kitamura K."/>
            <person name="Iida T."/>
            <person name="Hattori M."/>
            <person name="Ohkuma M."/>
        </authorList>
    </citation>
    <scope>NUCLEOTIDE SEQUENCE [LARGE SCALE GENOMIC DNA]</scope>
    <source>
        <strain evidence="5">JCM 21531</strain>
    </source>
</reference>
<comment type="function">
    <text evidence="2">May play the central regulatory role in sporulation. It may be an element of the effector pathway responsible for the activation of sporulation genes in response to nutritional stress. Spo0A may act in concert with spo0H (a sigma factor) to control the expression of some genes that are critical to the sporulation process.</text>
</comment>
<dbReference type="GO" id="GO:0000160">
    <property type="term" value="P:phosphorelay signal transduction system"/>
    <property type="evidence" value="ECO:0007669"/>
    <property type="project" value="InterPro"/>
</dbReference>
<dbReference type="InterPro" id="IPR001789">
    <property type="entry name" value="Sig_transdc_resp-reg_receiver"/>
</dbReference>
<protein>
    <recommendedName>
        <fullName evidence="1">Stage 0 sporulation protein A homolog</fullName>
    </recommendedName>
</protein>
<comment type="caution">
    <text evidence="3">Lacks conserved residue(s) required for the propagation of feature annotation.</text>
</comment>